<name>A0A7X0C839_9ACTN</name>
<dbReference type="InterPro" id="IPR002104">
    <property type="entry name" value="Integrase_catalytic"/>
</dbReference>
<dbReference type="InterPro" id="IPR011010">
    <property type="entry name" value="DNA_brk_join_enz"/>
</dbReference>
<evidence type="ECO:0000313" key="9">
    <source>
        <dbReference type="Proteomes" id="UP000583800"/>
    </source>
</evidence>
<dbReference type="GO" id="GO:0015074">
    <property type="term" value="P:DNA integration"/>
    <property type="evidence" value="ECO:0007669"/>
    <property type="project" value="UniProtKB-KW"/>
</dbReference>
<evidence type="ECO:0000259" key="7">
    <source>
        <dbReference type="PROSITE" id="PS51900"/>
    </source>
</evidence>
<dbReference type="AlphaFoldDB" id="A0A7X0C839"/>
<comment type="similarity">
    <text evidence="1">Belongs to the 'phage' integrase family.</text>
</comment>
<evidence type="ECO:0000256" key="2">
    <source>
        <dbReference type="ARBA" id="ARBA00022908"/>
    </source>
</evidence>
<evidence type="ECO:0000259" key="6">
    <source>
        <dbReference type="PROSITE" id="PS51898"/>
    </source>
</evidence>
<feature type="domain" description="Tyr recombinase" evidence="6">
    <location>
        <begin position="172"/>
        <end position="378"/>
    </location>
</feature>
<dbReference type="InterPro" id="IPR004107">
    <property type="entry name" value="Integrase_SAM-like_N"/>
</dbReference>
<dbReference type="PANTHER" id="PTHR30629:SF2">
    <property type="entry name" value="PROPHAGE INTEGRASE INTS-RELATED"/>
    <property type="match status" value="1"/>
</dbReference>
<dbReference type="Pfam" id="PF14659">
    <property type="entry name" value="Phage_int_SAM_3"/>
    <property type="match status" value="1"/>
</dbReference>
<accession>A0A7X0C839</accession>
<dbReference type="InterPro" id="IPR044068">
    <property type="entry name" value="CB"/>
</dbReference>
<dbReference type="SUPFAM" id="SSF56349">
    <property type="entry name" value="DNA breaking-rejoining enzymes"/>
    <property type="match status" value="1"/>
</dbReference>
<dbReference type="CDD" id="cd01189">
    <property type="entry name" value="INT_ICEBs1_C_like"/>
    <property type="match status" value="1"/>
</dbReference>
<evidence type="ECO:0000256" key="5">
    <source>
        <dbReference type="PROSITE-ProRule" id="PRU01248"/>
    </source>
</evidence>
<evidence type="ECO:0000256" key="3">
    <source>
        <dbReference type="ARBA" id="ARBA00023125"/>
    </source>
</evidence>
<dbReference type="Proteomes" id="UP000583800">
    <property type="component" value="Unassembled WGS sequence"/>
</dbReference>
<reference evidence="8 9" key="1">
    <citation type="submission" date="2020-08" db="EMBL/GenBank/DDBJ databases">
        <title>Sequencing the genomes of 1000 actinobacteria strains.</title>
        <authorList>
            <person name="Klenk H.-P."/>
        </authorList>
    </citation>
    <scope>NUCLEOTIDE SEQUENCE [LARGE SCALE GENOMIC DNA]</scope>
    <source>
        <strain evidence="8 9">DSM 45913</strain>
    </source>
</reference>
<proteinExistence type="inferred from homology"/>
<organism evidence="8 9">
    <name type="scientific">Nonomuraea muscovyensis</name>
    <dbReference type="NCBI Taxonomy" id="1124761"/>
    <lineage>
        <taxon>Bacteria</taxon>
        <taxon>Bacillati</taxon>
        <taxon>Actinomycetota</taxon>
        <taxon>Actinomycetes</taxon>
        <taxon>Streptosporangiales</taxon>
        <taxon>Streptosporangiaceae</taxon>
        <taxon>Nonomuraea</taxon>
    </lineage>
</organism>
<evidence type="ECO:0000313" key="8">
    <source>
        <dbReference type="EMBL" id="MBB6350292.1"/>
    </source>
</evidence>
<dbReference type="Pfam" id="PF00589">
    <property type="entry name" value="Phage_integrase"/>
    <property type="match status" value="1"/>
</dbReference>
<keyword evidence="2" id="KW-0229">DNA integration</keyword>
<dbReference type="GO" id="GO:0003677">
    <property type="term" value="F:DNA binding"/>
    <property type="evidence" value="ECO:0007669"/>
    <property type="project" value="UniProtKB-UniRule"/>
</dbReference>
<evidence type="ECO:0000256" key="1">
    <source>
        <dbReference type="ARBA" id="ARBA00008857"/>
    </source>
</evidence>
<keyword evidence="3 5" id="KW-0238">DNA-binding</keyword>
<dbReference type="InterPro" id="IPR010998">
    <property type="entry name" value="Integrase_recombinase_N"/>
</dbReference>
<keyword evidence="4" id="KW-0233">DNA recombination</keyword>
<dbReference type="PROSITE" id="PS51898">
    <property type="entry name" value="TYR_RECOMBINASE"/>
    <property type="match status" value="1"/>
</dbReference>
<dbReference type="RefSeq" id="WP_185088108.1">
    <property type="nucleotide sequence ID" value="NZ_JACHJB010000003.1"/>
</dbReference>
<feature type="domain" description="Core-binding (CB)" evidence="7">
    <location>
        <begin position="69"/>
        <end position="151"/>
    </location>
</feature>
<dbReference type="InterPro" id="IPR050808">
    <property type="entry name" value="Phage_Integrase"/>
</dbReference>
<dbReference type="Gene3D" id="1.10.150.130">
    <property type="match status" value="1"/>
</dbReference>
<dbReference type="Gene3D" id="1.10.443.10">
    <property type="entry name" value="Intergrase catalytic core"/>
    <property type="match status" value="1"/>
</dbReference>
<sequence>MSTKKRGQNEDSIYKDGDRWRGAVSLGYGPDGKRLRKKVSGKTRAEVVEKIRKLKETLAKGAPVPDDRMTVGAFLDRWLQHLPGHISDGTLDDYEDTVRLHLKPGLGRHRLTKLTVAQVDALWQAKRTAGYKANSIRNMRAVLRKALGQAEREGLVVRNVAALSMPPRVPVEEGRTLTVEEGKMLLGTAADHRMGVLILLALVFGLRRGEALGLMWNAFDPDARTLRVTHSVKRLKNRDPNATAKTRIVISELKTKRSRRVLCLTPELVEAIRRHKAAHNHERLKAGENWMEHGLMFPTAFGNPSDPDTFSHLFSRLARKAGLGHWHPHELRHSGASLMLAQGTPLHVVSEVLGHASISITKDVYGHLLEGDRRAATEAISSALLGKQAPVAPKVAPEDAEDTG</sequence>
<evidence type="ECO:0000256" key="4">
    <source>
        <dbReference type="ARBA" id="ARBA00023172"/>
    </source>
</evidence>
<dbReference type="GO" id="GO:0006310">
    <property type="term" value="P:DNA recombination"/>
    <property type="evidence" value="ECO:0007669"/>
    <property type="project" value="UniProtKB-KW"/>
</dbReference>
<comment type="caution">
    <text evidence="8">The sequence shown here is derived from an EMBL/GenBank/DDBJ whole genome shotgun (WGS) entry which is preliminary data.</text>
</comment>
<dbReference type="InterPro" id="IPR013762">
    <property type="entry name" value="Integrase-like_cat_sf"/>
</dbReference>
<gene>
    <name evidence="8" type="ORF">FHU36_006864</name>
</gene>
<protein>
    <submittedName>
        <fullName evidence="8">Integrase</fullName>
    </submittedName>
</protein>
<dbReference type="PROSITE" id="PS51900">
    <property type="entry name" value="CB"/>
    <property type="match status" value="1"/>
</dbReference>
<keyword evidence="9" id="KW-1185">Reference proteome</keyword>
<dbReference type="EMBL" id="JACHJB010000003">
    <property type="protein sequence ID" value="MBB6350292.1"/>
    <property type="molecule type" value="Genomic_DNA"/>
</dbReference>
<dbReference type="PANTHER" id="PTHR30629">
    <property type="entry name" value="PROPHAGE INTEGRASE"/>
    <property type="match status" value="1"/>
</dbReference>